<dbReference type="PANTHER" id="PTHR12203:SF35">
    <property type="entry name" value="PROTEIN O-GLUCOSYLTRANSFERASE 1"/>
    <property type="match status" value="1"/>
</dbReference>
<protein>
    <recommendedName>
        <fullName evidence="3">Glycosyl transferase CAP10 domain-containing protein</fullName>
    </recommendedName>
</protein>
<dbReference type="AlphaFoldDB" id="D8T7N0"/>
<dbReference type="GO" id="GO:0016740">
    <property type="term" value="F:transferase activity"/>
    <property type="evidence" value="ECO:0007669"/>
    <property type="project" value="UniProtKB-KW"/>
</dbReference>
<keyword evidence="5" id="KW-1185">Reference proteome</keyword>
<evidence type="ECO:0000313" key="5">
    <source>
        <dbReference type="Proteomes" id="UP000001514"/>
    </source>
</evidence>
<reference evidence="4 5" key="1">
    <citation type="journal article" date="2011" name="Science">
        <title>The Selaginella genome identifies genetic changes associated with the evolution of vascular plants.</title>
        <authorList>
            <person name="Banks J.A."/>
            <person name="Nishiyama T."/>
            <person name="Hasebe M."/>
            <person name="Bowman J.L."/>
            <person name="Gribskov M."/>
            <person name="dePamphilis C."/>
            <person name="Albert V.A."/>
            <person name="Aono N."/>
            <person name="Aoyama T."/>
            <person name="Ambrose B.A."/>
            <person name="Ashton N.W."/>
            <person name="Axtell M.J."/>
            <person name="Barker E."/>
            <person name="Barker M.S."/>
            <person name="Bennetzen J.L."/>
            <person name="Bonawitz N.D."/>
            <person name="Chapple C."/>
            <person name="Cheng C."/>
            <person name="Correa L.G."/>
            <person name="Dacre M."/>
            <person name="DeBarry J."/>
            <person name="Dreyer I."/>
            <person name="Elias M."/>
            <person name="Engstrom E.M."/>
            <person name="Estelle M."/>
            <person name="Feng L."/>
            <person name="Finet C."/>
            <person name="Floyd S.K."/>
            <person name="Frommer W.B."/>
            <person name="Fujita T."/>
            <person name="Gramzow L."/>
            <person name="Gutensohn M."/>
            <person name="Harholt J."/>
            <person name="Hattori M."/>
            <person name="Heyl A."/>
            <person name="Hirai T."/>
            <person name="Hiwatashi Y."/>
            <person name="Ishikawa M."/>
            <person name="Iwata M."/>
            <person name="Karol K.G."/>
            <person name="Koehler B."/>
            <person name="Kolukisaoglu U."/>
            <person name="Kubo M."/>
            <person name="Kurata T."/>
            <person name="Lalonde S."/>
            <person name="Li K."/>
            <person name="Li Y."/>
            <person name="Litt A."/>
            <person name="Lyons E."/>
            <person name="Manning G."/>
            <person name="Maruyama T."/>
            <person name="Michael T.P."/>
            <person name="Mikami K."/>
            <person name="Miyazaki S."/>
            <person name="Morinaga S."/>
            <person name="Murata T."/>
            <person name="Mueller-Roeber B."/>
            <person name="Nelson D.R."/>
            <person name="Obara M."/>
            <person name="Oguri Y."/>
            <person name="Olmstead R.G."/>
            <person name="Onodera N."/>
            <person name="Petersen B.L."/>
            <person name="Pils B."/>
            <person name="Prigge M."/>
            <person name="Rensing S.A."/>
            <person name="Riano-Pachon D.M."/>
            <person name="Roberts A.W."/>
            <person name="Sato Y."/>
            <person name="Scheller H.V."/>
            <person name="Schulz B."/>
            <person name="Schulz C."/>
            <person name="Shakirov E.V."/>
            <person name="Shibagaki N."/>
            <person name="Shinohara N."/>
            <person name="Shippen D.E."/>
            <person name="Soerensen I."/>
            <person name="Sotooka R."/>
            <person name="Sugimoto N."/>
            <person name="Sugita M."/>
            <person name="Sumikawa N."/>
            <person name="Tanurdzic M."/>
            <person name="Theissen G."/>
            <person name="Ulvskov P."/>
            <person name="Wakazuki S."/>
            <person name="Weng J.K."/>
            <person name="Willats W.W."/>
            <person name="Wipf D."/>
            <person name="Wolf P.G."/>
            <person name="Yang L."/>
            <person name="Zimmer A.D."/>
            <person name="Zhu Q."/>
            <person name="Mitros T."/>
            <person name="Hellsten U."/>
            <person name="Loque D."/>
            <person name="Otillar R."/>
            <person name="Salamov A."/>
            <person name="Schmutz J."/>
            <person name="Shapiro H."/>
            <person name="Lindquist E."/>
            <person name="Lucas S."/>
            <person name="Rokhsar D."/>
            <person name="Grigoriev I.V."/>
        </authorList>
    </citation>
    <scope>NUCLEOTIDE SEQUENCE [LARGE SCALE GENOMIC DNA]</scope>
</reference>
<feature type="domain" description="Glycosyl transferase CAP10" evidence="3">
    <location>
        <begin position="74"/>
        <end position="316"/>
    </location>
</feature>
<dbReference type="InParanoid" id="D8T7N0"/>
<dbReference type="Proteomes" id="UP000001514">
    <property type="component" value="Unassembled WGS sequence"/>
</dbReference>
<dbReference type="InterPro" id="IPR051091">
    <property type="entry name" value="O-Glucosyltr/Glycosyltrsf_90"/>
</dbReference>
<dbReference type="Pfam" id="PF05686">
    <property type="entry name" value="Glyco_transf_90"/>
    <property type="match status" value="1"/>
</dbReference>
<dbReference type="HOGENOM" id="CLU_027109_0_0_1"/>
<dbReference type="eggNOG" id="KOG2458">
    <property type="taxonomic scope" value="Eukaryota"/>
</dbReference>
<name>D8T7N0_SELML</name>
<comment type="similarity">
    <text evidence="1">Belongs to the glycosyltransferase 90 family.</text>
</comment>
<feature type="non-terminal residue" evidence="4">
    <location>
        <position position="324"/>
    </location>
</feature>
<proteinExistence type="inferred from homology"/>
<dbReference type="SMART" id="SM00672">
    <property type="entry name" value="CAP10"/>
    <property type="match status" value="1"/>
</dbReference>
<dbReference type="PANTHER" id="PTHR12203">
    <property type="entry name" value="KDEL LYS-ASP-GLU-LEU CONTAINING - RELATED"/>
    <property type="match status" value="1"/>
</dbReference>
<evidence type="ECO:0000313" key="4">
    <source>
        <dbReference type="EMBL" id="EFJ07370.1"/>
    </source>
</evidence>
<feature type="non-terminal residue" evidence="4">
    <location>
        <position position="1"/>
    </location>
</feature>
<keyword evidence="2" id="KW-0808">Transferase</keyword>
<organism evidence="5">
    <name type="scientific">Selaginella moellendorffii</name>
    <name type="common">Spikemoss</name>
    <dbReference type="NCBI Taxonomy" id="88036"/>
    <lineage>
        <taxon>Eukaryota</taxon>
        <taxon>Viridiplantae</taxon>
        <taxon>Streptophyta</taxon>
        <taxon>Embryophyta</taxon>
        <taxon>Tracheophyta</taxon>
        <taxon>Lycopodiopsida</taxon>
        <taxon>Selaginellales</taxon>
        <taxon>Selaginellaceae</taxon>
        <taxon>Selaginella</taxon>
    </lineage>
</organism>
<gene>
    <name evidence="4" type="ORF">SELMODRAFT_43466</name>
</gene>
<evidence type="ECO:0000259" key="3">
    <source>
        <dbReference type="SMART" id="SM00672"/>
    </source>
</evidence>
<dbReference type="InterPro" id="IPR006598">
    <property type="entry name" value="CAP10"/>
</dbReference>
<dbReference type="KEGG" id="smo:SELMODRAFT_43466"/>
<accession>D8T7N0</accession>
<evidence type="ECO:0000256" key="2">
    <source>
        <dbReference type="ARBA" id="ARBA00022679"/>
    </source>
</evidence>
<sequence length="324" mass="38236">QTCPSYFKWIEHDLAPWKGGITRKALEAGKEKAYFRVIILGGKLYTQTYKQCFQTRAEYTLKGLAMLLNKFPGMVPDVDIMFNCQDHPLVPRWRYLFTSPPPVFGYCTTRNRHYDIVFPDWSIWGWPEVNILPWSIESERIFTEAEKIDWFRRKPIAYWRGNTQMGLIRSNLVKCNSTNILIQHQDWITEEKANFTNSDLSNQCFSRYKIYAEGNAWSVSLKYILSCGSTMLRIEPYYWDFFSRSLLPHVHFLPITRENICDSIQEAIQWSNSNIYKAAMVGKCGQNFLKEQLSTDYVYQYMLHILQRYAKLQKFKPVLVPGMK</sequence>
<dbReference type="Gramene" id="EFJ07370">
    <property type="protein sequence ID" value="EFJ07370"/>
    <property type="gene ID" value="SELMODRAFT_43466"/>
</dbReference>
<evidence type="ECO:0000256" key="1">
    <source>
        <dbReference type="ARBA" id="ARBA00010118"/>
    </source>
</evidence>
<dbReference type="EMBL" id="GL377686">
    <property type="protein sequence ID" value="EFJ07370.1"/>
    <property type="molecule type" value="Genomic_DNA"/>
</dbReference>